<proteinExistence type="predicted"/>
<keyword evidence="2" id="KW-1185">Reference proteome</keyword>
<reference evidence="1 2" key="1">
    <citation type="submission" date="2018-07" db="EMBL/GenBank/DDBJ databases">
        <title>Genomic Encyclopedia of Type Strains, Phase III (KMG-III): the genomes of soil and plant-associated and newly described type strains.</title>
        <authorList>
            <person name="Whitman W."/>
        </authorList>
    </citation>
    <scope>NUCLEOTIDE SEQUENCE [LARGE SCALE GENOMIC DNA]</scope>
    <source>
        <strain evidence="1 2">CECT 7287</strain>
    </source>
</reference>
<sequence length="113" mass="13474">MSKWYSIQLLFKAVIHEELVKHDSETYEEQIFVIMANSKDEAHIIAENKGKEEEVSYKNLYNEELTWKFIKVIDIFEILEEELKSGVEVFSRYLLVPKPSSTPEVLKHYYQEE</sequence>
<protein>
    <submittedName>
        <fullName evidence="1">Uncharacterized protein DUF4288</fullName>
    </submittedName>
</protein>
<evidence type="ECO:0000313" key="2">
    <source>
        <dbReference type="Proteomes" id="UP000256977"/>
    </source>
</evidence>
<accession>A0A3D9KJ84</accession>
<dbReference type="InterPro" id="IPR025630">
    <property type="entry name" value="DUF4288"/>
</dbReference>
<dbReference type="EMBL" id="QRDZ01000003">
    <property type="protein sequence ID" value="RED86495.1"/>
    <property type="molecule type" value="Genomic_DNA"/>
</dbReference>
<comment type="caution">
    <text evidence="1">The sequence shown here is derived from an EMBL/GenBank/DDBJ whole genome shotgun (WGS) entry which is preliminary data.</text>
</comment>
<gene>
    <name evidence="1" type="ORF">DFP98_103350</name>
</gene>
<dbReference type="RefSeq" id="WP_181917503.1">
    <property type="nucleotide sequence ID" value="NZ_QRDZ01000003.1"/>
</dbReference>
<dbReference type="Proteomes" id="UP000256977">
    <property type="component" value="Unassembled WGS sequence"/>
</dbReference>
<dbReference type="Pfam" id="PF14119">
    <property type="entry name" value="DUF4288"/>
    <property type="match status" value="1"/>
</dbReference>
<evidence type="ECO:0000313" key="1">
    <source>
        <dbReference type="EMBL" id="RED86495.1"/>
    </source>
</evidence>
<dbReference type="AlphaFoldDB" id="A0A3D9KJ84"/>
<organism evidence="1 2">
    <name type="scientific">Cohnella phaseoli</name>
    <dbReference type="NCBI Taxonomy" id="456490"/>
    <lineage>
        <taxon>Bacteria</taxon>
        <taxon>Bacillati</taxon>
        <taxon>Bacillota</taxon>
        <taxon>Bacilli</taxon>
        <taxon>Bacillales</taxon>
        <taxon>Paenibacillaceae</taxon>
        <taxon>Cohnella</taxon>
    </lineage>
</organism>
<name>A0A3D9KJ84_9BACL</name>